<dbReference type="PANTHER" id="PTHR11271:SF6">
    <property type="entry name" value="GUANINE DEAMINASE"/>
    <property type="match status" value="1"/>
</dbReference>
<dbReference type="CDD" id="cd01303">
    <property type="entry name" value="GDEase"/>
    <property type="match status" value="1"/>
</dbReference>
<dbReference type="EC" id="3.5.4.3" evidence="3 9"/>
<dbReference type="SUPFAM" id="SSF51556">
    <property type="entry name" value="Metallo-dependent hydrolases"/>
    <property type="match status" value="1"/>
</dbReference>
<dbReference type="FunFam" id="3.20.20.140:FF:000022">
    <property type="entry name" value="Guanine deaminase"/>
    <property type="match status" value="1"/>
</dbReference>
<dbReference type="Pfam" id="PF01979">
    <property type="entry name" value="Amidohydro_1"/>
    <property type="match status" value="1"/>
</dbReference>
<protein>
    <recommendedName>
        <fullName evidence="4 9">Guanine deaminase</fullName>
        <shortName evidence="9">Guanase</shortName>
        <ecNumber evidence="3 9">3.5.4.3</ecNumber>
    </recommendedName>
    <alternativeName>
        <fullName evidence="9">Guanine aminohydrolase</fullName>
    </alternativeName>
</protein>
<dbReference type="GO" id="GO:0006147">
    <property type="term" value="P:guanine catabolic process"/>
    <property type="evidence" value="ECO:0007669"/>
    <property type="project" value="UniProtKB-UniRule"/>
</dbReference>
<evidence type="ECO:0000256" key="9">
    <source>
        <dbReference type="RuleBase" id="RU366009"/>
    </source>
</evidence>
<evidence type="ECO:0000256" key="5">
    <source>
        <dbReference type="ARBA" id="ARBA00022723"/>
    </source>
</evidence>
<feature type="domain" description="Amidohydrolase-related" evidence="10">
    <location>
        <begin position="94"/>
        <end position="490"/>
    </location>
</feature>
<keyword evidence="12" id="KW-1185">Reference proteome</keyword>
<reference evidence="11" key="2">
    <citation type="submission" date="2020-05" db="UniProtKB">
        <authorList>
            <consortium name="EnsemblMetazoa"/>
        </authorList>
    </citation>
    <scope>IDENTIFICATION</scope>
    <source>
        <strain evidence="11">LVP_AGWG</strain>
    </source>
</reference>
<evidence type="ECO:0000256" key="6">
    <source>
        <dbReference type="ARBA" id="ARBA00022801"/>
    </source>
</evidence>
<evidence type="ECO:0000313" key="12">
    <source>
        <dbReference type="Proteomes" id="UP000008820"/>
    </source>
</evidence>
<comment type="pathway">
    <text evidence="1 9">Purine metabolism; guanine degradation; xanthine from guanine: step 1/1.</text>
</comment>
<dbReference type="GO" id="GO:0008270">
    <property type="term" value="F:zinc ion binding"/>
    <property type="evidence" value="ECO:0007669"/>
    <property type="project" value="UniProtKB-UniRule"/>
</dbReference>
<evidence type="ECO:0000313" key="11">
    <source>
        <dbReference type="EnsemblMetazoa" id="AAEL003213-PB"/>
    </source>
</evidence>
<evidence type="ECO:0000256" key="3">
    <source>
        <dbReference type="ARBA" id="ARBA00012781"/>
    </source>
</evidence>
<comment type="catalytic activity">
    <reaction evidence="8 9">
        <text>guanine + H2O + H(+) = xanthine + NH4(+)</text>
        <dbReference type="Rhea" id="RHEA:14665"/>
        <dbReference type="ChEBI" id="CHEBI:15377"/>
        <dbReference type="ChEBI" id="CHEBI:15378"/>
        <dbReference type="ChEBI" id="CHEBI:16235"/>
        <dbReference type="ChEBI" id="CHEBI:17712"/>
        <dbReference type="ChEBI" id="CHEBI:28938"/>
        <dbReference type="EC" id="3.5.4.3"/>
    </reaction>
</comment>
<evidence type="ECO:0000256" key="7">
    <source>
        <dbReference type="ARBA" id="ARBA00022833"/>
    </source>
</evidence>
<evidence type="ECO:0000259" key="10">
    <source>
        <dbReference type="Pfam" id="PF01979"/>
    </source>
</evidence>
<evidence type="ECO:0000256" key="1">
    <source>
        <dbReference type="ARBA" id="ARBA00004984"/>
    </source>
</evidence>
<keyword evidence="7 9" id="KW-0862">Zinc</keyword>
<dbReference type="FunCoup" id="A0A6I8T801">
    <property type="interactions" value="436"/>
</dbReference>
<keyword evidence="6 9" id="KW-0378">Hydrolase</keyword>
<comment type="cofactor">
    <cofactor evidence="9">
        <name>Zn(2+)</name>
        <dbReference type="ChEBI" id="CHEBI:29105"/>
    </cofactor>
    <text evidence="9">Binds 1 zinc ion per subunit.</text>
</comment>
<sequence>MLCPFSSATSFIHKPSVSVPVIFEITSFIPPINMGKVFFGKIVHSKSFNELEVIANGYLAVKDGKIVSVGSKANFDSLAEKDSYEKVNLGESQFLLPGFIDCHIHAPQAPNIGLGLDKDLLGWLKSYTFPLESQYKDVDFAKQVYSAVVRDTLASGTTCACYFATIYNDSNKVLTDEIVRQGQRAFVGKVSSNRLCPDNYIECGTEASVKDNIEFIEYVLEKNLDRVKPIITPRFAITCDMELLKKLGDLAERYNLNIQSHISENLGEVDTVKEFFPENKNYSDVYDEAKLLTSRCVMAHGVHLEDEELKVLSERGTSIAHCPCSNTNLGSGLCDVKRLLDAKVKVGLGTDVSGGNKIGIYDVMRAALDVSHHLNMMKKQDVKGTGRMPGGSKANEEYVPLDYKQAIYLATLGGAEAMAIGDKVGNFTPCKDFDALLIDVSLYPTNRYQLPPILTQDKSPEELLLELIQKFVYVGDDRNILKVFVAGQQVK</sequence>
<dbReference type="InterPro" id="IPR006680">
    <property type="entry name" value="Amidohydro-rel"/>
</dbReference>
<dbReference type="PANTHER" id="PTHR11271">
    <property type="entry name" value="GUANINE DEAMINASE"/>
    <property type="match status" value="1"/>
</dbReference>
<dbReference type="OrthoDB" id="194468at2759"/>
<evidence type="ECO:0000256" key="4">
    <source>
        <dbReference type="ARBA" id="ARBA00014514"/>
    </source>
</evidence>
<evidence type="ECO:0000256" key="2">
    <source>
        <dbReference type="ARBA" id="ARBA00006745"/>
    </source>
</evidence>
<dbReference type="EnsemblMetazoa" id="AAEL003213-RB">
    <property type="protein sequence ID" value="AAEL003213-PB"/>
    <property type="gene ID" value="AAEL003213"/>
</dbReference>
<dbReference type="InterPro" id="IPR051607">
    <property type="entry name" value="Metallo-dep_hydrolases"/>
</dbReference>
<dbReference type="GO" id="GO:0005829">
    <property type="term" value="C:cytosol"/>
    <property type="evidence" value="ECO:0007669"/>
    <property type="project" value="TreeGrafter"/>
</dbReference>
<dbReference type="GO" id="GO:0008892">
    <property type="term" value="F:guanine deaminase activity"/>
    <property type="evidence" value="ECO:0007669"/>
    <property type="project" value="UniProtKB-UniRule"/>
</dbReference>
<gene>
    <name evidence="11" type="primary">5577642</name>
</gene>
<dbReference type="AlphaFoldDB" id="A0A6I8T801"/>
<keyword evidence="5 9" id="KW-0479">Metal-binding</keyword>
<dbReference type="UniPathway" id="UPA00603">
    <property type="reaction ID" value="UER00660"/>
</dbReference>
<reference evidence="11 12" key="1">
    <citation type="submission" date="2017-06" db="EMBL/GenBank/DDBJ databases">
        <title>Aedes aegypti genome working group (AGWG) sequencing and assembly.</title>
        <authorList>
            <consortium name="Aedes aegypti Genome Working Group (AGWG)"/>
            <person name="Matthews B.J."/>
        </authorList>
    </citation>
    <scope>NUCLEOTIDE SEQUENCE [LARGE SCALE GENOMIC DNA]</scope>
    <source>
        <strain evidence="11 12">LVP_AGWG</strain>
    </source>
</reference>
<proteinExistence type="inferred from homology"/>
<dbReference type="InterPro" id="IPR014311">
    <property type="entry name" value="Guanine_deaminase"/>
</dbReference>
<dbReference type="InterPro" id="IPR032466">
    <property type="entry name" value="Metal_Hydrolase"/>
</dbReference>
<dbReference type="InParanoid" id="A0A6I8T801"/>
<evidence type="ECO:0000256" key="8">
    <source>
        <dbReference type="ARBA" id="ARBA00051148"/>
    </source>
</evidence>
<dbReference type="Gene3D" id="3.20.20.140">
    <property type="entry name" value="Metal-dependent hydrolases"/>
    <property type="match status" value="1"/>
</dbReference>
<accession>A0A6I8T801</accession>
<dbReference type="SUPFAM" id="SSF51338">
    <property type="entry name" value="Composite domain of metallo-dependent hydrolases"/>
    <property type="match status" value="1"/>
</dbReference>
<dbReference type="Proteomes" id="UP000008820">
    <property type="component" value="Chromosome 1"/>
</dbReference>
<comment type="function">
    <text evidence="9">Catalyzes the hydrolytic deamination of guanine, producing xanthine and ammonia.</text>
</comment>
<name>A0A6I8T801_AEDAE</name>
<dbReference type="Gene3D" id="2.30.40.10">
    <property type="entry name" value="Urease, subunit C, domain 1"/>
    <property type="match status" value="1"/>
</dbReference>
<dbReference type="NCBIfam" id="TIGR02967">
    <property type="entry name" value="guan_deamin"/>
    <property type="match status" value="1"/>
</dbReference>
<organism evidence="11 12">
    <name type="scientific">Aedes aegypti</name>
    <name type="common">Yellowfever mosquito</name>
    <name type="synonym">Culex aegypti</name>
    <dbReference type="NCBI Taxonomy" id="7159"/>
    <lineage>
        <taxon>Eukaryota</taxon>
        <taxon>Metazoa</taxon>
        <taxon>Ecdysozoa</taxon>
        <taxon>Arthropoda</taxon>
        <taxon>Hexapoda</taxon>
        <taxon>Insecta</taxon>
        <taxon>Pterygota</taxon>
        <taxon>Neoptera</taxon>
        <taxon>Endopterygota</taxon>
        <taxon>Diptera</taxon>
        <taxon>Nematocera</taxon>
        <taxon>Culicoidea</taxon>
        <taxon>Culicidae</taxon>
        <taxon>Culicinae</taxon>
        <taxon>Aedini</taxon>
        <taxon>Aedes</taxon>
        <taxon>Stegomyia</taxon>
    </lineage>
</organism>
<comment type="similarity">
    <text evidence="2 9">Belongs to the metallo-dependent hydrolases superfamily. ATZ/TRZ family.</text>
</comment>
<dbReference type="InterPro" id="IPR011059">
    <property type="entry name" value="Metal-dep_hydrolase_composite"/>
</dbReference>